<accession>A0A225VQ94</accession>
<proteinExistence type="predicted"/>
<comment type="caution">
    <text evidence="1">The sequence shown here is derived from an EMBL/GenBank/DDBJ whole genome shotgun (WGS) entry which is preliminary data.</text>
</comment>
<protein>
    <submittedName>
        <fullName evidence="1">Uncharacterized protein</fullName>
    </submittedName>
</protein>
<name>A0A225VQ94_9STRA</name>
<dbReference type="AlphaFoldDB" id="A0A225VQ94"/>
<evidence type="ECO:0000313" key="2">
    <source>
        <dbReference type="Proteomes" id="UP000198211"/>
    </source>
</evidence>
<sequence length="45" mass="5103">MSMKRSRTKNCPIVPRQMAPTSSCRQWLASFSRFGITVLARSSPM</sequence>
<evidence type="ECO:0000313" key="1">
    <source>
        <dbReference type="EMBL" id="OWZ07711.1"/>
    </source>
</evidence>
<gene>
    <name evidence="1" type="ORF">PHMEG_00019859</name>
</gene>
<dbReference type="EMBL" id="NBNE01003430">
    <property type="protein sequence ID" value="OWZ07711.1"/>
    <property type="molecule type" value="Genomic_DNA"/>
</dbReference>
<keyword evidence="2" id="KW-1185">Reference proteome</keyword>
<reference evidence="2" key="1">
    <citation type="submission" date="2017-03" db="EMBL/GenBank/DDBJ databases">
        <title>Phytopthora megakarya and P. palmivora, two closely related causual agents of cacao black pod achieved similar genome size and gene model numbers by different mechanisms.</title>
        <authorList>
            <person name="Ali S."/>
            <person name="Shao J."/>
            <person name="Larry D.J."/>
            <person name="Kronmiller B."/>
            <person name="Shen D."/>
            <person name="Strem M.D."/>
            <person name="Melnick R.L."/>
            <person name="Guiltinan M.J."/>
            <person name="Tyler B.M."/>
            <person name="Meinhardt L.W."/>
            <person name="Bailey B.A."/>
        </authorList>
    </citation>
    <scope>NUCLEOTIDE SEQUENCE [LARGE SCALE GENOMIC DNA]</scope>
    <source>
        <strain evidence="2">zdho120</strain>
    </source>
</reference>
<dbReference type="Proteomes" id="UP000198211">
    <property type="component" value="Unassembled WGS sequence"/>
</dbReference>
<organism evidence="1 2">
    <name type="scientific">Phytophthora megakarya</name>
    <dbReference type="NCBI Taxonomy" id="4795"/>
    <lineage>
        <taxon>Eukaryota</taxon>
        <taxon>Sar</taxon>
        <taxon>Stramenopiles</taxon>
        <taxon>Oomycota</taxon>
        <taxon>Peronosporomycetes</taxon>
        <taxon>Peronosporales</taxon>
        <taxon>Peronosporaceae</taxon>
        <taxon>Phytophthora</taxon>
    </lineage>
</organism>